<gene>
    <name evidence="2" type="ORF">PIB30_046438</name>
</gene>
<dbReference type="InterPro" id="IPR029472">
    <property type="entry name" value="Copia-like_N"/>
</dbReference>
<protein>
    <recommendedName>
        <fullName evidence="1">Retrotransposon Copia-like N-terminal domain-containing protein</fullName>
    </recommendedName>
</protein>
<evidence type="ECO:0000259" key="1">
    <source>
        <dbReference type="Pfam" id="PF14244"/>
    </source>
</evidence>
<comment type="caution">
    <text evidence="2">The sequence shown here is derived from an EMBL/GenBank/DDBJ whole genome shotgun (WGS) entry which is preliminary data.</text>
</comment>
<dbReference type="Proteomes" id="UP001341840">
    <property type="component" value="Unassembled WGS sequence"/>
</dbReference>
<accession>A0ABU6XEB1</accession>
<proteinExistence type="predicted"/>
<feature type="non-terminal residue" evidence="2">
    <location>
        <position position="84"/>
    </location>
</feature>
<dbReference type="EMBL" id="JASCZI010211738">
    <property type="protein sequence ID" value="MED6196327.1"/>
    <property type="molecule type" value="Genomic_DNA"/>
</dbReference>
<name>A0ABU6XEB1_9FABA</name>
<organism evidence="2 3">
    <name type="scientific">Stylosanthes scabra</name>
    <dbReference type="NCBI Taxonomy" id="79078"/>
    <lineage>
        <taxon>Eukaryota</taxon>
        <taxon>Viridiplantae</taxon>
        <taxon>Streptophyta</taxon>
        <taxon>Embryophyta</taxon>
        <taxon>Tracheophyta</taxon>
        <taxon>Spermatophyta</taxon>
        <taxon>Magnoliopsida</taxon>
        <taxon>eudicotyledons</taxon>
        <taxon>Gunneridae</taxon>
        <taxon>Pentapetalae</taxon>
        <taxon>rosids</taxon>
        <taxon>fabids</taxon>
        <taxon>Fabales</taxon>
        <taxon>Fabaceae</taxon>
        <taxon>Papilionoideae</taxon>
        <taxon>50 kb inversion clade</taxon>
        <taxon>dalbergioids sensu lato</taxon>
        <taxon>Dalbergieae</taxon>
        <taxon>Pterocarpus clade</taxon>
        <taxon>Stylosanthes</taxon>
    </lineage>
</organism>
<evidence type="ECO:0000313" key="3">
    <source>
        <dbReference type="Proteomes" id="UP001341840"/>
    </source>
</evidence>
<sequence>MDSPTMTSEVVSVSTSSTMVIDPYLLTTADQPRLVLVTQSLVEDNYHSWSRTIRKAMNSKRKLDFITCSVVRPDPSTKLEKFEN</sequence>
<evidence type="ECO:0000313" key="2">
    <source>
        <dbReference type="EMBL" id="MED6196327.1"/>
    </source>
</evidence>
<keyword evidence="3" id="KW-1185">Reference proteome</keyword>
<reference evidence="2 3" key="1">
    <citation type="journal article" date="2023" name="Plants (Basel)">
        <title>Bridging the Gap: Combining Genomics and Transcriptomics Approaches to Understand Stylosanthes scabra, an Orphan Legume from the Brazilian Caatinga.</title>
        <authorList>
            <person name="Ferreira-Neto J.R.C."/>
            <person name="da Silva M.D."/>
            <person name="Binneck E."/>
            <person name="de Melo N.F."/>
            <person name="da Silva R.H."/>
            <person name="de Melo A.L.T.M."/>
            <person name="Pandolfi V."/>
            <person name="Bustamante F.O."/>
            <person name="Brasileiro-Vidal A.C."/>
            <person name="Benko-Iseppon A.M."/>
        </authorList>
    </citation>
    <scope>NUCLEOTIDE SEQUENCE [LARGE SCALE GENOMIC DNA]</scope>
    <source>
        <tissue evidence="2">Leaves</tissue>
    </source>
</reference>
<feature type="domain" description="Retrotransposon Copia-like N-terminal" evidence="1">
    <location>
        <begin position="29"/>
        <end position="73"/>
    </location>
</feature>
<dbReference type="Pfam" id="PF14244">
    <property type="entry name" value="Retrotran_gag_3"/>
    <property type="match status" value="1"/>
</dbReference>